<dbReference type="AlphaFoldDB" id="A0A6B0UFF4"/>
<reference evidence="2" key="1">
    <citation type="submission" date="2019-12" db="EMBL/GenBank/DDBJ databases">
        <title>An insight into the sialome of adult female Ixodes ricinus ticks feeding for 6 days.</title>
        <authorList>
            <person name="Perner J."/>
            <person name="Ribeiro J.M.C."/>
        </authorList>
    </citation>
    <scope>NUCLEOTIDE SEQUENCE</scope>
    <source>
        <strain evidence="2">Semi-engorged</strain>
        <tissue evidence="2">Salivary glands</tissue>
    </source>
</reference>
<keyword evidence="1" id="KW-0812">Transmembrane</keyword>
<evidence type="ECO:0000256" key="1">
    <source>
        <dbReference type="SAM" id="Phobius"/>
    </source>
</evidence>
<feature type="transmembrane region" description="Helical" evidence="1">
    <location>
        <begin position="6"/>
        <end position="26"/>
    </location>
</feature>
<proteinExistence type="predicted"/>
<keyword evidence="1" id="KW-0472">Membrane</keyword>
<sequence>MTLCLGIGSTNATFVSLVAHIVWFLWHTCDGCRRKHTFQQEEPCTRVLHAHRPLSRSKLGAPVKWVPHPHLLLLWQPLCLLGTCRS</sequence>
<evidence type="ECO:0000313" key="2">
    <source>
        <dbReference type="EMBL" id="MXU85423.1"/>
    </source>
</evidence>
<accession>A0A6B0UFF4</accession>
<name>A0A6B0UFF4_IXORI</name>
<dbReference type="EMBL" id="GIFC01003340">
    <property type="protein sequence ID" value="MXU85423.1"/>
    <property type="molecule type" value="Transcribed_RNA"/>
</dbReference>
<protein>
    <submittedName>
        <fullName evidence="2">Putative secreted protein</fullName>
    </submittedName>
</protein>
<organism evidence="2">
    <name type="scientific">Ixodes ricinus</name>
    <name type="common">Common tick</name>
    <name type="synonym">Acarus ricinus</name>
    <dbReference type="NCBI Taxonomy" id="34613"/>
    <lineage>
        <taxon>Eukaryota</taxon>
        <taxon>Metazoa</taxon>
        <taxon>Ecdysozoa</taxon>
        <taxon>Arthropoda</taxon>
        <taxon>Chelicerata</taxon>
        <taxon>Arachnida</taxon>
        <taxon>Acari</taxon>
        <taxon>Parasitiformes</taxon>
        <taxon>Ixodida</taxon>
        <taxon>Ixodoidea</taxon>
        <taxon>Ixodidae</taxon>
        <taxon>Ixodinae</taxon>
        <taxon>Ixodes</taxon>
    </lineage>
</organism>
<keyword evidence="1" id="KW-1133">Transmembrane helix</keyword>